<dbReference type="PANTHER" id="PTHR30001">
    <property type="entry name" value="RIBONUCLEASE"/>
    <property type="match status" value="1"/>
</dbReference>
<dbReference type="Pfam" id="PF10150">
    <property type="entry name" value="RNase_E_G"/>
    <property type="match status" value="1"/>
</dbReference>
<evidence type="ECO:0000256" key="16">
    <source>
        <dbReference type="SAM" id="MobiDB-lite"/>
    </source>
</evidence>
<keyword evidence="12 15" id="KW-0460">Magnesium</keyword>
<feature type="compositionally biased region" description="Low complexity" evidence="16">
    <location>
        <begin position="578"/>
        <end position="588"/>
    </location>
</feature>
<feature type="compositionally biased region" description="Basic and acidic residues" evidence="16">
    <location>
        <begin position="643"/>
        <end position="731"/>
    </location>
</feature>
<dbReference type="InterPro" id="IPR019307">
    <property type="entry name" value="RNA-bd_AU-1/RNase_E/G"/>
</dbReference>
<comment type="cofactor">
    <cofactor evidence="15">
        <name>Mg(2+)</name>
        <dbReference type="ChEBI" id="CHEBI:18420"/>
    </cofactor>
    <text evidence="15">Binds 1 Mg(2+) ion per subunit.</text>
</comment>
<comment type="function">
    <text evidence="15">Endoribonuclease that plays a central role in RNA processing and decay. Required for the maturation of 5S and 16S rRNAs and the majority of tRNAs. Also involved in the degradation of most mRNAs.</text>
</comment>
<keyword evidence="15" id="KW-0862">Zinc</keyword>
<feature type="binding site" evidence="15">
    <location>
        <position position="346"/>
    </location>
    <ligand>
        <name>Mg(2+)</name>
        <dbReference type="ChEBI" id="CHEBI:18420"/>
        <note>catalytic</note>
    </ligand>
</feature>
<feature type="region of interest" description="Disordered" evidence="16">
    <location>
        <begin position="513"/>
        <end position="553"/>
    </location>
</feature>
<keyword evidence="5 15" id="KW-0698">rRNA processing</keyword>
<dbReference type="GO" id="GO:0008033">
    <property type="term" value="P:tRNA processing"/>
    <property type="evidence" value="ECO:0007669"/>
    <property type="project" value="UniProtKB-UniRule"/>
</dbReference>
<feature type="compositionally biased region" description="Low complexity" evidence="16">
    <location>
        <begin position="950"/>
        <end position="968"/>
    </location>
</feature>
<gene>
    <name evidence="15 18" type="primary">rne</name>
    <name evidence="18" type="ORF">LMG29542_02008</name>
</gene>
<evidence type="ECO:0000256" key="1">
    <source>
        <dbReference type="ARBA" id="ARBA00005663"/>
    </source>
</evidence>
<protein>
    <recommendedName>
        <fullName evidence="15">Ribonuclease E</fullName>
        <shortName evidence="15">RNase E</shortName>
        <ecNumber evidence="15">3.1.26.12</ecNumber>
    </recommendedName>
</protein>
<keyword evidence="4 15" id="KW-0997">Cell inner membrane</keyword>
<dbReference type="InterPro" id="IPR003029">
    <property type="entry name" value="S1_domain"/>
</dbReference>
<keyword evidence="13 15" id="KW-0694">RNA-binding</keyword>
<feature type="compositionally biased region" description="Pro residues" evidence="16">
    <location>
        <begin position="540"/>
        <end position="553"/>
    </location>
</feature>
<feature type="domain" description="S1 motif" evidence="17">
    <location>
        <begin position="39"/>
        <end position="118"/>
    </location>
</feature>
<dbReference type="AlphaFoldDB" id="A0A6J5DGW8"/>
<dbReference type="GO" id="GO:0008270">
    <property type="term" value="F:zinc ion binding"/>
    <property type="evidence" value="ECO:0007669"/>
    <property type="project" value="UniProtKB-UniRule"/>
</dbReference>
<feature type="binding site" evidence="15">
    <location>
        <position position="303"/>
    </location>
    <ligand>
        <name>Mg(2+)</name>
        <dbReference type="ChEBI" id="CHEBI:18420"/>
        <note>catalytic</note>
    </ligand>
</feature>
<dbReference type="GO" id="GO:0006402">
    <property type="term" value="P:mRNA catabolic process"/>
    <property type="evidence" value="ECO:0007669"/>
    <property type="project" value="UniProtKB-UniRule"/>
</dbReference>
<evidence type="ECO:0000256" key="9">
    <source>
        <dbReference type="ARBA" id="ARBA00022730"/>
    </source>
</evidence>
<dbReference type="InterPro" id="IPR028878">
    <property type="entry name" value="RNase_E"/>
</dbReference>
<feature type="region of interest" description="Disordered" evidence="16">
    <location>
        <begin position="884"/>
        <end position="998"/>
    </location>
</feature>
<feature type="region of interest" description="Disordered" evidence="16">
    <location>
        <begin position="578"/>
        <end position="831"/>
    </location>
</feature>
<comment type="similarity">
    <text evidence="15">Belongs to the RNase E/G family. RNase E subfamily.</text>
</comment>
<evidence type="ECO:0000256" key="15">
    <source>
        <dbReference type="HAMAP-Rule" id="MF_00970"/>
    </source>
</evidence>
<dbReference type="Gene3D" id="3.40.1260.20">
    <property type="entry name" value="Ribonuclease E, catalytic domain"/>
    <property type="match status" value="1"/>
</dbReference>
<evidence type="ECO:0000256" key="13">
    <source>
        <dbReference type="ARBA" id="ARBA00022884"/>
    </source>
</evidence>
<dbReference type="GO" id="GO:0000049">
    <property type="term" value="F:tRNA binding"/>
    <property type="evidence" value="ECO:0007669"/>
    <property type="project" value="UniProtKB-KW"/>
</dbReference>
<evidence type="ECO:0000256" key="8">
    <source>
        <dbReference type="ARBA" id="ARBA00022723"/>
    </source>
</evidence>
<dbReference type="CDD" id="cd04453">
    <property type="entry name" value="S1_RNase_E"/>
    <property type="match status" value="1"/>
</dbReference>
<dbReference type="Gene3D" id="2.40.50.140">
    <property type="entry name" value="Nucleic acid-binding proteins"/>
    <property type="match status" value="1"/>
</dbReference>
<feature type="compositionally biased region" description="Basic and acidic residues" evidence="16">
    <location>
        <begin position="513"/>
        <end position="531"/>
    </location>
</feature>
<keyword evidence="8 15" id="KW-0479">Metal-binding</keyword>
<keyword evidence="3 15" id="KW-0963">Cytoplasm</keyword>
<proteinExistence type="inferred from homology"/>
<keyword evidence="6 15" id="KW-0819">tRNA processing</keyword>
<keyword evidence="2 15" id="KW-1003">Cell membrane</keyword>
<evidence type="ECO:0000256" key="2">
    <source>
        <dbReference type="ARBA" id="ARBA00022475"/>
    </source>
</evidence>
<evidence type="ECO:0000256" key="5">
    <source>
        <dbReference type="ARBA" id="ARBA00022552"/>
    </source>
</evidence>
<feature type="region of interest" description="Disordered" evidence="16">
    <location>
        <begin position="1064"/>
        <end position="1101"/>
    </location>
</feature>
<evidence type="ECO:0000256" key="12">
    <source>
        <dbReference type="ARBA" id="ARBA00022842"/>
    </source>
</evidence>
<dbReference type="Pfam" id="PF20833">
    <property type="entry name" value="RNase_E_G_Thio"/>
    <property type="match status" value="1"/>
</dbReference>
<comment type="cofactor">
    <cofactor evidence="15">
        <name>Zn(2+)</name>
        <dbReference type="ChEBI" id="CHEBI:29105"/>
    </cofactor>
    <text evidence="15">Binds 2 Zn(2+) ions per homotetramer.</text>
</comment>
<feature type="compositionally biased region" description="Polar residues" evidence="16">
    <location>
        <begin position="1090"/>
        <end position="1101"/>
    </location>
</feature>
<dbReference type="SUPFAM" id="SSF50249">
    <property type="entry name" value="Nucleic acid-binding proteins"/>
    <property type="match status" value="1"/>
</dbReference>
<feature type="compositionally biased region" description="Low complexity" evidence="16">
    <location>
        <begin position="732"/>
        <end position="754"/>
    </location>
</feature>
<dbReference type="SMART" id="SM00316">
    <property type="entry name" value="S1"/>
    <property type="match status" value="1"/>
</dbReference>
<evidence type="ECO:0000256" key="4">
    <source>
        <dbReference type="ARBA" id="ARBA00022519"/>
    </source>
</evidence>
<feature type="binding site" evidence="15">
    <location>
        <position position="407"/>
    </location>
    <ligand>
        <name>Zn(2+)</name>
        <dbReference type="ChEBI" id="CHEBI:29105"/>
        <note>ligand shared between dimeric partners</note>
    </ligand>
</feature>
<evidence type="ECO:0000313" key="18">
    <source>
        <dbReference type="EMBL" id="CAB3753378.1"/>
    </source>
</evidence>
<dbReference type="GO" id="GO:0005737">
    <property type="term" value="C:cytoplasm"/>
    <property type="evidence" value="ECO:0007669"/>
    <property type="project" value="UniProtKB-SubCell"/>
</dbReference>
<dbReference type="Proteomes" id="UP000494363">
    <property type="component" value="Unassembled WGS sequence"/>
</dbReference>
<dbReference type="GO" id="GO:0006364">
    <property type="term" value="P:rRNA processing"/>
    <property type="evidence" value="ECO:0007669"/>
    <property type="project" value="UniProtKB-UniRule"/>
</dbReference>
<evidence type="ECO:0000259" key="17">
    <source>
        <dbReference type="PROSITE" id="PS50126"/>
    </source>
</evidence>
<comment type="subunit">
    <text evidence="15">Homotetramer formed by a dimer of dimers.</text>
</comment>
<keyword evidence="10 15" id="KW-0255">Endonuclease</keyword>
<evidence type="ECO:0000256" key="6">
    <source>
        <dbReference type="ARBA" id="ARBA00022694"/>
    </source>
</evidence>
<dbReference type="GO" id="GO:0000287">
    <property type="term" value="F:magnesium ion binding"/>
    <property type="evidence" value="ECO:0007669"/>
    <property type="project" value="UniProtKB-UniRule"/>
</dbReference>
<feature type="compositionally biased region" description="Low complexity" evidence="16">
    <location>
        <begin position="884"/>
        <end position="901"/>
    </location>
</feature>
<dbReference type="PROSITE" id="PS50126">
    <property type="entry name" value="S1"/>
    <property type="match status" value="1"/>
</dbReference>
<feature type="compositionally biased region" description="Low complexity" evidence="16">
    <location>
        <begin position="918"/>
        <end position="933"/>
    </location>
</feature>
<dbReference type="InterPro" id="IPR012340">
    <property type="entry name" value="NA-bd_OB-fold"/>
</dbReference>
<name>A0A6J5DGW8_9BURK</name>
<evidence type="ECO:0000313" key="19">
    <source>
        <dbReference type="Proteomes" id="UP000494363"/>
    </source>
</evidence>
<comment type="catalytic activity">
    <reaction evidence="15">
        <text>Endonucleolytic cleavage of single-stranded RNA in A- and U-rich regions.</text>
        <dbReference type="EC" id="3.1.26.12"/>
    </reaction>
</comment>
<comment type="similarity">
    <text evidence="1">Belongs to the RNase E/G family. RNase G subfamily.</text>
</comment>
<evidence type="ECO:0000256" key="7">
    <source>
        <dbReference type="ARBA" id="ARBA00022722"/>
    </source>
</evidence>
<dbReference type="InterPro" id="IPR048583">
    <property type="entry name" value="RNase_E_G_thioredoxin-like"/>
</dbReference>
<feature type="region of interest" description="Required for zinc-mediated homotetramerization and catalytic activity" evidence="15">
    <location>
        <begin position="404"/>
        <end position="407"/>
    </location>
</feature>
<feature type="compositionally biased region" description="Basic residues" evidence="16">
    <location>
        <begin position="775"/>
        <end position="785"/>
    </location>
</feature>
<dbReference type="Pfam" id="PF00575">
    <property type="entry name" value="S1"/>
    <property type="match status" value="1"/>
</dbReference>
<dbReference type="EC" id="3.1.26.12" evidence="15"/>
<dbReference type="NCBIfam" id="TIGR00757">
    <property type="entry name" value="RNaseEG"/>
    <property type="match status" value="1"/>
</dbReference>
<sequence length="1101" mass="119885">MKRMLFNATQQEELRVAIVDGQKLIDIDIETAGREQRKGNIYKGIVTRIEPSLEACFVNYGEDRHGFLPFKEVARQYFRDGVEMRSARIQDALREGQELIVQVEKEERGNKGAALTTFISLAGRYLVLMPNNPRGGGVSRRIEGDDRQELRETMAQLQLPDGMSIIARTAGIGRSAEELQWDLNYLMQLWRAIEAASQSGQSGQPMLIYLESSLVIRAIRDYFQPDIGEILIDTTEIHDQARAFMDIVMPDNVSKVKRYHDDVPLFSRFQIEHQIETAYSRTVPLPSGGAIVIDHTEALVAIDVNSARATKGADIEETAARTNLEAADEVARQLRLRDLGGLIVIDFIDMESAKSQREVEQRLKDALKHDRARVQMGKISRFGLMELSRQRLRPALSEGSHVTCPRCNGTGHIRDTESSALQVLRIIQEEAMKENTAAIHCQVPVEVTAFLLNEKRSEINKIESRFKVNVVLVPNKHLDTPHYKLERLRHDDARLDDPRASWKMAEEAARELESETGYSKRVEEVKPKQEAAVKGITPEKPAPSAPVRPAATPAPLPVTPAAGGFIGWLKGLFGMQPAAPAPASVPAEKATRPARERAERGERGERNGERGNERNRNRRGGAARDTVTRGESAAAGGRPGQQPRRDERDARDTRETRGGREGRDTREGREPRENRDRDTREGRDNRAERAERGQDRAAERVDSAEAGARGERQERRERPDRVERGERRRPQQESADALNQADAQAADVAAQAQASLTGGAAPVEQEAARDGEERRRRRRGRRGGRREREEEGVNVNTAADMAEAEGNGASVSAEAPVRAPEHTGRHEPQQPVEAPVDVVVAAVATQSHVVTELHAATETPALAAEKAAMVEHVIPVAQAQATGDAATAQTQPQSPAAQAPTVSTPPVAETHAAAADESGTPTAATPQTTGSSAVQAALEPSSVTAQSDSQPAAAAPAPFEPVAEPQPATSAAEPAPQTEAPRAEAFEAAQPAKTAEPAPYTVAAAEAVTAPAETPVPVAEPQASRANGTHLAATRLSPEDLQPMLESAGLVWVNTDADKLRAAQEAAASVVPPGRVPRERKPLPPVDPTPMQQVETVKSPQ</sequence>
<evidence type="ECO:0000256" key="10">
    <source>
        <dbReference type="ARBA" id="ARBA00022759"/>
    </source>
</evidence>
<keyword evidence="11 15" id="KW-0378">Hydrolase</keyword>
<dbReference type="GO" id="GO:0008995">
    <property type="term" value="F:ribonuclease E activity"/>
    <property type="evidence" value="ECO:0007669"/>
    <property type="project" value="UniProtKB-EC"/>
</dbReference>
<dbReference type="EMBL" id="CADIKH010000008">
    <property type="protein sequence ID" value="CAB3753378.1"/>
    <property type="molecule type" value="Genomic_DNA"/>
</dbReference>
<dbReference type="PANTHER" id="PTHR30001:SF1">
    <property type="entry name" value="RIBONUCLEASE E_G-LIKE PROTEIN, CHLOROPLASTIC"/>
    <property type="match status" value="1"/>
</dbReference>
<evidence type="ECO:0000256" key="11">
    <source>
        <dbReference type="ARBA" id="ARBA00022801"/>
    </source>
</evidence>
<evidence type="ECO:0000256" key="3">
    <source>
        <dbReference type="ARBA" id="ARBA00022490"/>
    </source>
</evidence>
<accession>A0A6J5DGW8</accession>
<feature type="compositionally biased region" description="Basic and acidic residues" evidence="16">
    <location>
        <begin position="819"/>
        <end position="828"/>
    </location>
</feature>
<dbReference type="HAMAP" id="MF_00970">
    <property type="entry name" value="RNase_E"/>
    <property type="match status" value="1"/>
</dbReference>
<reference evidence="18 19" key="1">
    <citation type="submission" date="2020-04" db="EMBL/GenBank/DDBJ databases">
        <authorList>
            <person name="De Canck E."/>
        </authorList>
    </citation>
    <scope>NUCLEOTIDE SEQUENCE [LARGE SCALE GENOMIC DNA]</scope>
    <source>
        <strain evidence="18 19">LMG 29542</strain>
    </source>
</reference>
<keyword evidence="9 15" id="KW-0699">rRNA-binding</keyword>
<dbReference type="RefSeq" id="WP_175226301.1">
    <property type="nucleotide sequence ID" value="NZ_CADIKH010000008.1"/>
</dbReference>
<dbReference type="GO" id="GO:0019843">
    <property type="term" value="F:rRNA binding"/>
    <property type="evidence" value="ECO:0007669"/>
    <property type="project" value="UniProtKB-KW"/>
</dbReference>
<evidence type="ECO:0000256" key="14">
    <source>
        <dbReference type="ARBA" id="ARBA00023136"/>
    </source>
</evidence>
<dbReference type="InterPro" id="IPR004659">
    <property type="entry name" value="RNase_E/G"/>
</dbReference>
<keyword evidence="19" id="KW-1185">Reference proteome</keyword>
<keyword evidence="14 15" id="KW-0472">Membrane</keyword>
<comment type="subcellular location">
    <subcellularLocation>
        <location evidence="15">Cytoplasm</location>
    </subcellularLocation>
    <subcellularLocation>
        <location evidence="15">Cell inner membrane</location>
        <topology evidence="15">Peripheral membrane protein</topology>
        <orientation evidence="15">Cytoplasmic side</orientation>
    </subcellularLocation>
</comment>
<feature type="binding site" evidence="15">
    <location>
        <position position="404"/>
    </location>
    <ligand>
        <name>Zn(2+)</name>
        <dbReference type="ChEBI" id="CHEBI:29105"/>
        <note>ligand shared between dimeric partners</note>
    </ligand>
</feature>
<keyword evidence="15" id="KW-0820">tRNA-binding</keyword>
<organism evidence="18 19">
    <name type="scientific">Paraburkholderia humisilvae</name>
    <dbReference type="NCBI Taxonomy" id="627669"/>
    <lineage>
        <taxon>Bacteria</taxon>
        <taxon>Pseudomonadati</taxon>
        <taxon>Pseudomonadota</taxon>
        <taxon>Betaproteobacteria</taxon>
        <taxon>Burkholderiales</taxon>
        <taxon>Burkholderiaceae</taxon>
        <taxon>Paraburkholderia</taxon>
    </lineage>
</organism>
<keyword evidence="7 15" id="KW-0540">Nuclease</keyword>
<dbReference type="GO" id="GO:0009898">
    <property type="term" value="C:cytoplasmic side of plasma membrane"/>
    <property type="evidence" value="ECO:0007669"/>
    <property type="project" value="UniProtKB-UniRule"/>
</dbReference>
<feature type="compositionally biased region" description="Basic and acidic residues" evidence="16">
    <location>
        <begin position="589"/>
        <end position="615"/>
    </location>
</feature>